<comment type="catalytic activity">
    <reaction evidence="8">
        <text>Mo-molybdopterin + GTP + H(+) = Mo-molybdopterin guanine dinucleotide + diphosphate</text>
        <dbReference type="Rhea" id="RHEA:34243"/>
        <dbReference type="ChEBI" id="CHEBI:15378"/>
        <dbReference type="ChEBI" id="CHEBI:33019"/>
        <dbReference type="ChEBI" id="CHEBI:37565"/>
        <dbReference type="ChEBI" id="CHEBI:71302"/>
        <dbReference type="ChEBI" id="CHEBI:71310"/>
        <dbReference type="EC" id="2.7.7.77"/>
    </reaction>
</comment>
<organism evidence="10 11">
    <name type="scientific">Rivihabitans pingtungensis</name>
    <dbReference type="NCBI Taxonomy" id="1054498"/>
    <lineage>
        <taxon>Bacteria</taxon>
        <taxon>Pseudomonadati</taxon>
        <taxon>Pseudomonadota</taxon>
        <taxon>Betaproteobacteria</taxon>
        <taxon>Neisseriales</taxon>
        <taxon>Aquaspirillaceae</taxon>
        <taxon>Rivihabitans</taxon>
    </lineage>
</organism>
<dbReference type="PANTHER" id="PTHR19136:SF81">
    <property type="entry name" value="MOLYBDENUM COFACTOR GUANYLYLTRANSFERASE"/>
    <property type="match status" value="1"/>
</dbReference>
<evidence type="ECO:0000256" key="2">
    <source>
        <dbReference type="ARBA" id="ARBA00022679"/>
    </source>
</evidence>
<feature type="binding site" evidence="8">
    <location>
        <position position="23"/>
    </location>
    <ligand>
        <name>GTP</name>
        <dbReference type="ChEBI" id="CHEBI:37565"/>
    </ligand>
</feature>
<reference evidence="10 11" key="1">
    <citation type="submission" date="2018-05" db="EMBL/GenBank/DDBJ databases">
        <title>Genomic Encyclopedia of Type Strains, Phase IV (KMG-IV): sequencing the most valuable type-strain genomes for metagenomic binning, comparative biology and taxonomic classification.</title>
        <authorList>
            <person name="Goeker M."/>
        </authorList>
    </citation>
    <scope>NUCLEOTIDE SEQUENCE [LARGE SCALE GENOMIC DNA]</scope>
    <source>
        <strain evidence="10 11">DSM 29661</strain>
    </source>
</reference>
<dbReference type="EMBL" id="QJKI01000006">
    <property type="protein sequence ID" value="PXX79509.1"/>
    <property type="molecule type" value="Genomic_DNA"/>
</dbReference>
<evidence type="ECO:0000256" key="5">
    <source>
        <dbReference type="ARBA" id="ARBA00022842"/>
    </source>
</evidence>
<sequence length="196" mass="20440">MAISYTALLLAGGQARRMGGVDKGLQTLHGQTLAAHVLASLAAQSQPPARCLISANRHLDAYAALGWPVLPDAEPDYPGPLAGIAAGLAALQDDWLLVAPCDAIRLPADLAARLLSAAAGRDAASAADPEHWHPTLLALHRRVAPSLSAWRQGGGRSIRGWLAGLDHQECQFAVPFTNANTLDDLARLAAQQGDCA</sequence>
<proteinExistence type="inferred from homology"/>
<keyword evidence="1 8" id="KW-0963">Cytoplasm</keyword>
<evidence type="ECO:0000256" key="8">
    <source>
        <dbReference type="HAMAP-Rule" id="MF_00316"/>
    </source>
</evidence>
<comment type="subcellular location">
    <subcellularLocation>
        <location evidence="8">Cytoplasm</location>
    </subcellularLocation>
</comment>
<feature type="binding site" evidence="8">
    <location>
        <position position="102"/>
    </location>
    <ligand>
        <name>Mg(2+)</name>
        <dbReference type="ChEBI" id="CHEBI:18420"/>
    </ligand>
</feature>
<dbReference type="Pfam" id="PF12804">
    <property type="entry name" value="NTP_transf_3"/>
    <property type="match status" value="1"/>
</dbReference>
<evidence type="ECO:0000313" key="11">
    <source>
        <dbReference type="Proteomes" id="UP000247555"/>
    </source>
</evidence>
<dbReference type="RefSeq" id="WP_245906830.1">
    <property type="nucleotide sequence ID" value="NZ_QJKI01000006.1"/>
</dbReference>
<dbReference type="PANTHER" id="PTHR19136">
    <property type="entry name" value="MOLYBDENUM COFACTOR GUANYLYLTRANSFERASE"/>
    <property type="match status" value="1"/>
</dbReference>
<dbReference type="CDD" id="cd02503">
    <property type="entry name" value="MobA"/>
    <property type="match status" value="1"/>
</dbReference>
<accession>A0A318KP28</accession>
<feature type="binding site" evidence="8">
    <location>
        <begin position="10"/>
        <end position="12"/>
    </location>
    <ligand>
        <name>GTP</name>
        <dbReference type="ChEBI" id="CHEBI:37565"/>
    </ligand>
</feature>
<name>A0A318KP28_9NEIS</name>
<dbReference type="GO" id="GO:0005525">
    <property type="term" value="F:GTP binding"/>
    <property type="evidence" value="ECO:0007669"/>
    <property type="project" value="UniProtKB-UniRule"/>
</dbReference>
<dbReference type="InterPro" id="IPR013482">
    <property type="entry name" value="Molybde_CF_guanTrfase"/>
</dbReference>
<dbReference type="GO" id="GO:1902758">
    <property type="term" value="P:bis(molybdopterin guanine dinucleotide)molybdenum biosynthetic process"/>
    <property type="evidence" value="ECO:0007669"/>
    <property type="project" value="TreeGrafter"/>
</dbReference>
<evidence type="ECO:0000256" key="3">
    <source>
        <dbReference type="ARBA" id="ARBA00022723"/>
    </source>
</evidence>
<dbReference type="Proteomes" id="UP000247555">
    <property type="component" value="Unassembled WGS sequence"/>
</dbReference>
<protein>
    <recommendedName>
        <fullName evidence="8">Molybdenum cofactor guanylyltransferase</fullName>
        <shortName evidence="8">MoCo guanylyltransferase</shortName>
        <ecNumber evidence="8">2.7.7.77</ecNumber>
    </recommendedName>
    <alternativeName>
        <fullName evidence="8">GTP:molybdopterin guanylyltransferase</fullName>
    </alternativeName>
    <alternativeName>
        <fullName evidence="8">Mo-MPT guanylyltransferase</fullName>
    </alternativeName>
    <alternativeName>
        <fullName evidence="8">Molybdopterin guanylyltransferase</fullName>
    </alternativeName>
    <alternativeName>
        <fullName evidence="8">Molybdopterin-guanine dinucleotide synthase</fullName>
        <shortName evidence="8">MGD synthase</shortName>
    </alternativeName>
</protein>
<comment type="function">
    <text evidence="8">Transfers a GMP moiety from GTP to Mo-molybdopterin (Mo-MPT) cofactor (Moco or molybdenum cofactor) to form Mo-molybdopterin guanine dinucleotide (Mo-MGD) cofactor.</text>
</comment>
<comment type="subunit">
    <text evidence="8">Monomer.</text>
</comment>
<dbReference type="InterPro" id="IPR029044">
    <property type="entry name" value="Nucleotide-diphossugar_trans"/>
</dbReference>
<comment type="cofactor">
    <cofactor evidence="8">
        <name>Mg(2+)</name>
        <dbReference type="ChEBI" id="CHEBI:18420"/>
    </cofactor>
</comment>
<keyword evidence="6 8" id="KW-0342">GTP-binding</keyword>
<keyword evidence="2 8" id="KW-0808">Transferase</keyword>
<dbReference type="GO" id="GO:0005737">
    <property type="term" value="C:cytoplasm"/>
    <property type="evidence" value="ECO:0007669"/>
    <property type="project" value="UniProtKB-SubCell"/>
</dbReference>
<feature type="binding site" evidence="8">
    <location>
        <position position="72"/>
    </location>
    <ligand>
        <name>GTP</name>
        <dbReference type="ChEBI" id="CHEBI:37565"/>
    </ligand>
</feature>
<dbReference type="EC" id="2.7.7.77" evidence="8"/>
<dbReference type="HAMAP" id="MF_00316">
    <property type="entry name" value="MobA"/>
    <property type="match status" value="1"/>
</dbReference>
<dbReference type="AlphaFoldDB" id="A0A318KP28"/>
<dbReference type="GO" id="GO:0046872">
    <property type="term" value="F:metal ion binding"/>
    <property type="evidence" value="ECO:0007669"/>
    <property type="project" value="UniProtKB-KW"/>
</dbReference>
<feature type="domain" description="MobA-like NTP transferase" evidence="9">
    <location>
        <begin position="7"/>
        <end position="160"/>
    </location>
</feature>
<keyword evidence="5 8" id="KW-0460">Magnesium</keyword>
<evidence type="ECO:0000256" key="1">
    <source>
        <dbReference type="ARBA" id="ARBA00022490"/>
    </source>
</evidence>
<comment type="caution">
    <text evidence="8">Lacks conserved residue(s) required for the propagation of feature annotation.</text>
</comment>
<evidence type="ECO:0000256" key="6">
    <source>
        <dbReference type="ARBA" id="ARBA00023134"/>
    </source>
</evidence>
<dbReference type="SUPFAM" id="SSF53448">
    <property type="entry name" value="Nucleotide-diphospho-sugar transferases"/>
    <property type="match status" value="1"/>
</dbReference>
<gene>
    <name evidence="8" type="primary">mobA</name>
    <name evidence="10" type="ORF">DFR34_106145</name>
</gene>
<dbReference type="NCBIfam" id="TIGR02665">
    <property type="entry name" value="molyb_mobA"/>
    <property type="match status" value="1"/>
</dbReference>
<evidence type="ECO:0000256" key="4">
    <source>
        <dbReference type="ARBA" id="ARBA00022741"/>
    </source>
</evidence>
<dbReference type="Gene3D" id="3.90.550.10">
    <property type="entry name" value="Spore Coat Polysaccharide Biosynthesis Protein SpsA, Chain A"/>
    <property type="match status" value="1"/>
</dbReference>
<dbReference type="GO" id="GO:0061603">
    <property type="term" value="F:molybdenum cofactor guanylyltransferase activity"/>
    <property type="evidence" value="ECO:0007669"/>
    <property type="project" value="UniProtKB-EC"/>
</dbReference>
<comment type="domain">
    <text evidence="8">The N-terminal domain determines nucleotide recognition and specific binding, while the C-terminal domain determines the specific binding to the target protein.</text>
</comment>
<comment type="similarity">
    <text evidence="8">Belongs to the MobA family.</text>
</comment>
<evidence type="ECO:0000313" key="10">
    <source>
        <dbReference type="EMBL" id="PXX79509.1"/>
    </source>
</evidence>
<feature type="binding site" evidence="8">
    <location>
        <position position="102"/>
    </location>
    <ligand>
        <name>GTP</name>
        <dbReference type="ChEBI" id="CHEBI:37565"/>
    </ligand>
</feature>
<evidence type="ECO:0000259" key="9">
    <source>
        <dbReference type="Pfam" id="PF12804"/>
    </source>
</evidence>
<keyword evidence="7 8" id="KW-0501">Molybdenum cofactor biosynthesis</keyword>
<evidence type="ECO:0000256" key="7">
    <source>
        <dbReference type="ARBA" id="ARBA00023150"/>
    </source>
</evidence>
<comment type="caution">
    <text evidence="10">The sequence shown here is derived from an EMBL/GenBank/DDBJ whole genome shotgun (WGS) entry which is preliminary data.</text>
</comment>
<keyword evidence="3 8" id="KW-0479">Metal-binding</keyword>
<keyword evidence="4 8" id="KW-0547">Nucleotide-binding</keyword>
<keyword evidence="11" id="KW-1185">Reference proteome</keyword>
<dbReference type="InterPro" id="IPR025877">
    <property type="entry name" value="MobA-like_NTP_Trfase"/>
</dbReference>